<dbReference type="InterPro" id="IPR000620">
    <property type="entry name" value="EamA_dom"/>
</dbReference>
<keyword evidence="1" id="KW-0812">Transmembrane</keyword>
<evidence type="ECO:0000256" key="1">
    <source>
        <dbReference type="SAM" id="Phobius"/>
    </source>
</evidence>
<evidence type="ECO:0000313" key="4">
    <source>
        <dbReference type="Proteomes" id="UP000632774"/>
    </source>
</evidence>
<dbReference type="Proteomes" id="UP000632774">
    <property type="component" value="Unassembled WGS sequence"/>
</dbReference>
<keyword evidence="4" id="KW-1185">Reference proteome</keyword>
<evidence type="ECO:0000259" key="2">
    <source>
        <dbReference type="Pfam" id="PF00892"/>
    </source>
</evidence>
<feature type="transmembrane region" description="Helical" evidence="1">
    <location>
        <begin position="171"/>
        <end position="192"/>
    </location>
</feature>
<keyword evidence="1" id="KW-0472">Membrane</keyword>
<feature type="transmembrane region" description="Helical" evidence="1">
    <location>
        <begin position="88"/>
        <end position="108"/>
    </location>
</feature>
<sequence>MNPKLSLVIGIICIAFSAIFVKLAGVAPATAALYRMAIAWVIILPYVLIKGKTTFARKDMWIALLAGVVFATDITVWNMSILKISATVSTLLANLVPVWVGLMSFIFLRKHSGWPFWLGTAIAIGGMLVLVGYQALVTLHFSAGILLAVAASVLYATYIMLSKNVLQRTDIVTFMFYNMLGAIVFLLIVNLIQGAELIQFPASTWGYFIGMGVLCQLLGWLTINYAISHLPATKTAVALLAQTVVTAIFAAILLKEKLELKEIAGSIIVLAGIGITFVKGAKTA</sequence>
<keyword evidence="1" id="KW-1133">Transmembrane helix</keyword>
<dbReference type="SUPFAM" id="SSF103481">
    <property type="entry name" value="Multidrug resistance efflux transporter EmrE"/>
    <property type="match status" value="2"/>
</dbReference>
<proteinExistence type="predicted"/>
<feature type="transmembrane region" description="Helical" evidence="1">
    <location>
        <begin position="260"/>
        <end position="278"/>
    </location>
</feature>
<feature type="transmembrane region" description="Helical" evidence="1">
    <location>
        <begin position="61"/>
        <end position="82"/>
    </location>
</feature>
<dbReference type="EMBL" id="JADFFM010000002">
    <property type="protein sequence ID" value="MBE9667820.1"/>
    <property type="molecule type" value="Genomic_DNA"/>
</dbReference>
<organism evidence="3 4">
    <name type="scientific">Mucilaginibacter boryungensis</name>
    <dbReference type="NCBI Taxonomy" id="768480"/>
    <lineage>
        <taxon>Bacteria</taxon>
        <taxon>Pseudomonadati</taxon>
        <taxon>Bacteroidota</taxon>
        <taxon>Sphingobacteriia</taxon>
        <taxon>Sphingobacteriales</taxon>
        <taxon>Sphingobacteriaceae</taxon>
        <taxon>Mucilaginibacter</taxon>
    </lineage>
</organism>
<feature type="domain" description="EamA" evidence="2">
    <location>
        <begin position="143"/>
        <end position="277"/>
    </location>
</feature>
<feature type="transmembrane region" description="Helical" evidence="1">
    <location>
        <begin position="139"/>
        <end position="159"/>
    </location>
</feature>
<feature type="transmembrane region" description="Helical" evidence="1">
    <location>
        <begin position="32"/>
        <end position="49"/>
    </location>
</feature>
<evidence type="ECO:0000313" key="3">
    <source>
        <dbReference type="EMBL" id="MBE9667820.1"/>
    </source>
</evidence>
<feature type="transmembrane region" description="Helical" evidence="1">
    <location>
        <begin position="204"/>
        <end position="223"/>
    </location>
</feature>
<comment type="caution">
    <text evidence="3">The sequence shown here is derived from an EMBL/GenBank/DDBJ whole genome shotgun (WGS) entry which is preliminary data.</text>
</comment>
<feature type="transmembrane region" description="Helical" evidence="1">
    <location>
        <begin position="235"/>
        <end position="254"/>
    </location>
</feature>
<gene>
    <name evidence="3" type="ORF">IRJ18_15715</name>
</gene>
<feature type="transmembrane region" description="Helical" evidence="1">
    <location>
        <begin position="115"/>
        <end position="133"/>
    </location>
</feature>
<feature type="domain" description="EamA" evidence="2">
    <location>
        <begin position="6"/>
        <end position="131"/>
    </location>
</feature>
<protein>
    <submittedName>
        <fullName evidence="3">DMT family transporter</fullName>
    </submittedName>
</protein>
<name>A0ABR9XKP7_9SPHI</name>
<dbReference type="RefSeq" id="WP_194107259.1">
    <property type="nucleotide sequence ID" value="NZ_JADFFM010000002.1"/>
</dbReference>
<feature type="transmembrane region" description="Helical" evidence="1">
    <location>
        <begin position="7"/>
        <end position="26"/>
    </location>
</feature>
<dbReference type="InterPro" id="IPR037185">
    <property type="entry name" value="EmrE-like"/>
</dbReference>
<dbReference type="PANTHER" id="PTHR22911">
    <property type="entry name" value="ACYL-MALONYL CONDENSING ENZYME-RELATED"/>
    <property type="match status" value="1"/>
</dbReference>
<dbReference type="Pfam" id="PF00892">
    <property type="entry name" value="EamA"/>
    <property type="match status" value="2"/>
</dbReference>
<reference evidence="3 4" key="1">
    <citation type="submission" date="2020-10" db="EMBL/GenBank/DDBJ databases">
        <title>Mucilaginibacter mali sp. nov., isolated from rhizosphere soil of apple orchard.</title>
        <authorList>
            <person name="Lee J.-S."/>
            <person name="Kim H.S."/>
            <person name="Kim J.-S."/>
        </authorList>
    </citation>
    <scope>NUCLEOTIDE SEQUENCE [LARGE SCALE GENOMIC DNA]</scope>
    <source>
        <strain evidence="3 4">KCTC 23157</strain>
    </source>
</reference>
<accession>A0ABR9XKP7</accession>